<evidence type="ECO:0000313" key="1">
    <source>
        <dbReference type="EMBL" id="KAH0962813.1"/>
    </source>
</evidence>
<dbReference type="RefSeq" id="XP_044720326.1">
    <property type="nucleotide sequence ID" value="XM_044863794.1"/>
</dbReference>
<dbReference type="AlphaFoldDB" id="A0A9P8MV89"/>
<sequence>MASLADLCTTGHVQSALLTSLDSIDAASVQTSMNMTVSVGSEWVPDSTTHYCNVIFAYSHKGVADDVVHISSWVPAPDTFQYR</sequence>
<reference evidence="1" key="1">
    <citation type="submission" date="2021-09" db="EMBL/GenBank/DDBJ databases">
        <title>A high-quality genome of the endoparasitic fungus Hirsutella rhossiliensis with a comparison of Hirsutella genomes reveals transposable elements contributing to genome size variation.</title>
        <authorList>
            <person name="Lin R."/>
            <person name="Jiao Y."/>
            <person name="Sun X."/>
            <person name="Ling J."/>
            <person name="Xie B."/>
            <person name="Cheng X."/>
        </authorList>
    </citation>
    <scope>NUCLEOTIDE SEQUENCE</scope>
    <source>
        <strain evidence="1">HR02</strain>
    </source>
</reference>
<name>A0A9P8MV89_9HYPO</name>
<keyword evidence="2" id="KW-1185">Reference proteome</keyword>
<accession>A0A9P8MV89</accession>
<gene>
    <name evidence="1" type="ORF">HRG_05323</name>
</gene>
<protein>
    <submittedName>
        <fullName evidence="1">Uncharacterized protein</fullName>
    </submittedName>
</protein>
<organism evidence="1 2">
    <name type="scientific">Hirsutella rhossiliensis</name>
    <dbReference type="NCBI Taxonomy" id="111463"/>
    <lineage>
        <taxon>Eukaryota</taxon>
        <taxon>Fungi</taxon>
        <taxon>Dikarya</taxon>
        <taxon>Ascomycota</taxon>
        <taxon>Pezizomycotina</taxon>
        <taxon>Sordariomycetes</taxon>
        <taxon>Hypocreomycetidae</taxon>
        <taxon>Hypocreales</taxon>
        <taxon>Ophiocordycipitaceae</taxon>
        <taxon>Hirsutella</taxon>
    </lineage>
</organism>
<comment type="caution">
    <text evidence="1">The sequence shown here is derived from an EMBL/GenBank/DDBJ whole genome shotgun (WGS) entry which is preliminary data.</text>
</comment>
<dbReference type="Proteomes" id="UP000824596">
    <property type="component" value="Unassembled WGS sequence"/>
</dbReference>
<proteinExistence type="predicted"/>
<dbReference type="OrthoDB" id="3039123at2759"/>
<dbReference type="EMBL" id="JAIZPD010000005">
    <property type="protein sequence ID" value="KAH0962813.1"/>
    <property type="molecule type" value="Genomic_DNA"/>
</dbReference>
<evidence type="ECO:0000313" key="2">
    <source>
        <dbReference type="Proteomes" id="UP000824596"/>
    </source>
</evidence>
<dbReference type="GeneID" id="68354452"/>